<accession>A0A6L2JJN4</accession>
<evidence type="ECO:0000313" key="5">
    <source>
        <dbReference type="EMBL" id="GEU37218.1"/>
    </source>
</evidence>
<evidence type="ECO:0000259" key="4">
    <source>
        <dbReference type="PROSITE" id="PS50994"/>
    </source>
</evidence>
<protein>
    <recommendedName>
        <fullName evidence="4">Integrase catalytic domain-containing protein</fullName>
    </recommendedName>
</protein>
<dbReference type="GO" id="GO:0003676">
    <property type="term" value="F:nucleic acid binding"/>
    <property type="evidence" value="ECO:0007669"/>
    <property type="project" value="InterPro"/>
</dbReference>
<dbReference type="CDD" id="cd09272">
    <property type="entry name" value="RNase_HI_RT_Ty1"/>
    <property type="match status" value="1"/>
</dbReference>
<organism evidence="5">
    <name type="scientific">Tanacetum cinerariifolium</name>
    <name type="common">Dalmatian daisy</name>
    <name type="synonym">Chrysanthemum cinerariifolium</name>
    <dbReference type="NCBI Taxonomy" id="118510"/>
    <lineage>
        <taxon>Eukaryota</taxon>
        <taxon>Viridiplantae</taxon>
        <taxon>Streptophyta</taxon>
        <taxon>Embryophyta</taxon>
        <taxon>Tracheophyta</taxon>
        <taxon>Spermatophyta</taxon>
        <taxon>Magnoliopsida</taxon>
        <taxon>eudicotyledons</taxon>
        <taxon>Gunneridae</taxon>
        <taxon>Pentapetalae</taxon>
        <taxon>asterids</taxon>
        <taxon>campanulids</taxon>
        <taxon>Asterales</taxon>
        <taxon>Asteraceae</taxon>
        <taxon>Asteroideae</taxon>
        <taxon>Anthemideae</taxon>
        <taxon>Anthemidinae</taxon>
        <taxon>Tanacetum</taxon>
    </lineage>
</organism>
<evidence type="ECO:0000256" key="2">
    <source>
        <dbReference type="ARBA" id="ARBA00022801"/>
    </source>
</evidence>
<dbReference type="GO" id="GO:0015074">
    <property type="term" value="P:DNA integration"/>
    <property type="evidence" value="ECO:0007669"/>
    <property type="project" value="InterPro"/>
</dbReference>
<dbReference type="PANTHER" id="PTHR42648:SF32">
    <property type="entry name" value="RIBONUCLEASE H-LIKE DOMAIN, GAG-PRE-INTEGRASE DOMAIN PROTEIN-RELATED"/>
    <property type="match status" value="1"/>
</dbReference>
<dbReference type="InterPro" id="IPR039537">
    <property type="entry name" value="Retrotran_Ty1/copia-like"/>
</dbReference>
<evidence type="ECO:0000256" key="3">
    <source>
        <dbReference type="SAM" id="MobiDB-lite"/>
    </source>
</evidence>
<feature type="domain" description="Integrase catalytic" evidence="4">
    <location>
        <begin position="334"/>
        <end position="427"/>
    </location>
</feature>
<feature type="region of interest" description="Disordered" evidence="3">
    <location>
        <begin position="548"/>
        <end position="581"/>
    </location>
</feature>
<dbReference type="PROSITE" id="PS50994">
    <property type="entry name" value="INTEGRASE"/>
    <property type="match status" value="1"/>
</dbReference>
<dbReference type="GO" id="GO:0016787">
    <property type="term" value="F:hydrolase activity"/>
    <property type="evidence" value="ECO:0007669"/>
    <property type="project" value="UniProtKB-KW"/>
</dbReference>
<dbReference type="InterPro" id="IPR012337">
    <property type="entry name" value="RNaseH-like_sf"/>
</dbReference>
<comment type="caution">
    <text evidence="5">The sequence shown here is derived from an EMBL/GenBank/DDBJ whole genome shotgun (WGS) entry which is preliminary data.</text>
</comment>
<dbReference type="InterPro" id="IPR001584">
    <property type="entry name" value="Integrase_cat-core"/>
</dbReference>
<keyword evidence="1" id="KW-0479">Metal-binding</keyword>
<dbReference type="InterPro" id="IPR013103">
    <property type="entry name" value="RVT_2"/>
</dbReference>
<dbReference type="Pfam" id="PF07727">
    <property type="entry name" value="RVT_2"/>
    <property type="match status" value="1"/>
</dbReference>
<proteinExistence type="predicted"/>
<dbReference type="Gene3D" id="3.30.420.10">
    <property type="entry name" value="Ribonuclease H-like superfamily/Ribonuclease H"/>
    <property type="match status" value="1"/>
</dbReference>
<sequence>MDNVRVESLSPQVVVAEKLRILNPNEFDLSKMRIKQYFLMTDYSLWEVILNGASPTPTRVVDGVVQAVAPINTEQKLAKKNELKAIGTLLIALPDKHQLKFNIHKDAKSLIEAIEKRNKADLEDQSLDVLFNNLKIYEVEVNSSSSTRHNTQNINFVSSQNTNNTNESVSDIPSVSAASTKAPASILPNVDNLSDVFIYSFFSNESVPTSPVHDRYKIGEGYHVVPSPYTWTFMQPKPNLVFHDAPTITKIVLNVFNVELVPLSLPRTCLSQIGLLPLSLKIGFLTQKMNLKGTKGNWVLKSKCTVLDHVSRLTSASMNLKQFDYTDALGVSKSDNETEYKNHDLNKFCGMKGIKREFSVAITPQHNGVAKRKNMTLIDAARTMLADSLLPILFWVKAVNTACYVQNRVLVTKPHNKTPYELLLGRTPSIGFMRPFGCPLNILNTLDLIGKFNGKADKGFLVRYSISSKAFRVFNSRTRIVQVTLHINFLKNQPNVAGSRPKWLFDIDTLTHFMNYQSVITENQPNPSAGIKENLDADVDAAFDVKKNESKVHVSSSSSDKTKKHDDKAKRDAKGKNPIDLSTRVRNLSDEFEDFSSNSTNRVNAASAPVTTVGPNPTNNTNSFNAAIPFDNVVNMPALEDIIYFDDEGDVGVEADFSNLETSITVSPILITRVYKDHPVTQIIGDLTSAPQTRSMARMNPREYTKHSKILVGLLPYKRNYFNSNAKGLGISRFTYGLCVLYVLYGISNGSQKCFLYETIEEEVYVCQPRGFEDPNYPNKVYKVVKAFYGLHKALRAWYLKGKPHLGLWYLKASPFNLVEYSDSDYAGASLNRKSTTGGCQFLGCRLISWQCKKQTVVATSSIEVEYVASIVYLLNAHTIQYTLMVNPPIYVLCIKQFWASVSVKKSNYVVKLQALIDRKKVGITEDTIRQDLRLNDANGVECLPNEEIFAELARMGYEKPPPKLTFYKVFFSAQWKFLIHTIILCMSMKRTAWNEFSSLMRYF</sequence>
<name>A0A6L2JJN4_TANCI</name>
<dbReference type="InterPro" id="IPR036397">
    <property type="entry name" value="RNaseH_sf"/>
</dbReference>
<keyword evidence="2" id="KW-0378">Hydrolase</keyword>
<dbReference type="SUPFAM" id="SSF53098">
    <property type="entry name" value="Ribonuclease H-like"/>
    <property type="match status" value="1"/>
</dbReference>
<dbReference type="Pfam" id="PF25597">
    <property type="entry name" value="SH3_retrovirus"/>
    <property type="match status" value="1"/>
</dbReference>
<dbReference type="AlphaFoldDB" id="A0A6L2JJN4"/>
<dbReference type="GO" id="GO:0046872">
    <property type="term" value="F:metal ion binding"/>
    <property type="evidence" value="ECO:0007669"/>
    <property type="project" value="UniProtKB-KW"/>
</dbReference>
<dbReference type="InterPro" id="IPR057670">
    <property type="entry name" value="SH3_retrovirus"/>
</dbReference>
<evidence type="ECO:0000256" key="1">
    <source>
        <dbReference type="ARBA" id="ARBA00022723"/>
    </source>
</evidence>
<reference evidence="5" key="1">
    <citation type="journal article" date="2019" name="Sci. Rep.">
        <title>Draft genome of Tanacetum cinerariifolium, the natural source of mosquito coil.</title>
        <authorList>
            <person name="Yamashiro T."/>
            <person name="Shiraishi A."/>
            <person name="Satake H."/>
            <person name="Nakayama K."/>
        </authorList>
    </citation>
    <scope>NUCLEOTIDE SEQUENCE</scope>
</reference>
<feature type="compositionally biased region" description="Basic and acidic residues" evidence="3">
    <location>
        <begin position="560"/>
        <end position="577"/>
    </location>
</feature>
<dbReference type="EMBL" id="BKCJ010000901">
    <property type="protein sequence ID" value="GEU37218.1"/>
    <property type="molecule type" value="Genomic_DNA"/>
</dbReference>
<dbReference type="PANTHER" id="PTHR42648">
    <property type="entry name" value="TRANSPOSASE, PUTATIVE-RELATED"/>
    <property type="match status" value="1"/>
</dbReference>
<gene>
    <name evidence="5" type="ORF">Tci_009196</name>
</gene>